<feature type="domain" description="Trimeric autotransporter adhesin YadA-like stalk" evidence="2">
    <location>
        <begin position="263"/>
        <end position="286"/>
    </location>
</feature>
<feature type="domain" description="Trimeric autotransporter adhesin YadA-like head" evidence="1">
    <location>
        <begin position="455"/>
        <end position="480"/>
    </location>
</feature>
<feature type="domain" description="Trimeric autotransporter adhesin YadA-like head" evidence="1">
    <location>
        <begin position="633"/>
        <end position="659"/>
    </location>
</feature>
<feature type="domain" description="Trimeric autotransporter adhesin YadA-like stalk" evidence="2">
    <location>
        <begin position="1183"/>
        <end position="1213"/>
    </location>
</feature>
<feature type="domain" description="Trimeric autotransporter adhesin YadA-like head" evidence="1">
    <location>
        <begin position="143"/>
        <end position="169"/>
    </location>
</feature>
<dbReference type="InterPro" id="IPR011049">
    <property type="entry name" value="Serralysin-like_metalloprot_C"/>
</dbReference>
<feature type="domain" description="Trimeric autotransporter adhesin YadA-like stalk" evidence="2">
    <location>
        <begin position="1273"/>
        <end position="1314"/>
    </location>
</feature>
<dbReference type="Proteomes" id="UP001620409">
    <property type="component" value="Unassembled WGS sequence"/>
</dbReference>
<feature type="domain" description="Trimeric autotransporter adhesin YadA-like head" evidence="1">
    <location>
        <begin position="1652"/>
        <end position="1677"/>
    </location>
</feature>
<feature type="domain" description="Trimeric autotransporter adhesin YadA-like head" evidence="1">
    <location>
        <begin position="1467"/>
        <end position="1491"/>
    </location>
</feature>
<organism evidence="3 4">
    <name type="scientific">Dyella humi</name>
    <dbReference type="NCBI Taxonomy" id="1770547"/>
    <lineage>
        <taxon>Bacteria</taxon>
        <taxon>Pseudomonadati</taxon>
        <taxon>Pseudomonadota</taxon>
        <taxon>Gammaproteobacteria</taxon>
        <taxon>Lysobacterales</taxon>
        <taxon>Rhodanobacteraceae</taxon>
        <taxon>Dyella</taxon>
    </lineage>
</organism>
<sequence length="1772" mass="172924">MAIGNGAQSGQTSNIALGAGAQALANNDAVAIGTNSLADRALTVSIGNKSTGLTRRLVNMDAGGQTTDAVNVSQLLSVLTALGGSAALDQYTGVVTGPTYTLANGGPQTTLSGALDALDKAVSDAGGSDPYVVVNSTGASATATGTDAVAIGSNAVANAALSVALGTNSTGDTANAVSVGNPSLLRKIMYVAAGDVTATSRQAVNGSQLFTTNQTLSDLRSALSSSGLIDPNDPNSTLAITYDTASKTTVTFGSRGQLVELMNVAPALQATDAVNLNQMTIALDNVRSELGDSLPYVKVNSTGADANAAGLDAVAIGSDAIATIEGSAAFGVRARASAAHGVALGSDSLADTVLSVSIGNKPAGLKRRLMNLQAGTDADDAVSVRQLQPIMKALGGNASIDPSTGEVTGPTYTLANGGVQTSLEDALGALDQAVSESGANNPYLAINSTGPDAAALGQESIGLGSGASATGKNAVAIGAHTVAGADNTVSMGSPGSERTIVNVAAGDLSATSTDAVTGMQLNATNLRVGVLENTLDNSGLIDTGTGKLLAVTYTNASQNLIQLGNLNTPVEIMNVADGIAGSDAVTVNQLTGAINGLSSQFSNNLKYVRVNSTGTNANASANDAVAIGSTANATAPATVAIGTGSRASATNSVAIGFNSVTSQSYTVSVGSVGQERKVINVADGDFSAGSTDAATCGQVFAALGMVAGSRSGVFDVTAPLYAIEGLSGDNTASLNGQPLDSGTALAFGVSSGTSGLNTAAFGLNCLALSDNAVAIGTYAQTGAGQDYSVAIGANVQTNGMNAVALGGNDVQANADYALAVGNRATYAIGQGSIAIGSSAKSRTNTVNSIAIGTSANVPNNVTNALALGANTSVTVNGGVALGQGSVANRGNAVSLGNTSSTPITRQIINAAAGTQSTDVVIINQLQGVTNVIGGGAAVGADGSITPPSYTIGGTPYTDVSAALNAVANMAGTDPNAVAYDDTAKDTVTLGGAGGTLLTNVQDGSVAADSLDAINGSQLFGTADSLATNLGGGAAVNADGTVSPPLYVIGPTLANDVGTALGNVVTVVNTKLADAGLVDPSSGQAIAAVTYNGASKNSVTLGGTGATQTVRMNNLAPGSLSDTSTDAVNGSQLSATNQIVDDLTNALQTGGVIDPTSGKSLAVTYVDDTETAVELGTLGTPVTVSNVAPGTQATDGVNISQLEGVTSALGGGAGVDPNGNIVPPSYTVDGTPYPDVGAAINAVAAIAGTDPNAVAYDDAAKDTVTLDGADGTLLTNVQDGSVDATSLDAINGSQLFGTAQSIATGLGGGATVNPDGTVTPPTYAIDGTTANDVGGAITNLYDVINTKLADAGVVDSVTGQALALVAYDDASKDGVTLGGVGSTTPVPLHNIATGTADTDGVNVAQLTTGLSDLVTELVDGTININMKYIKVSSTGTQAGASGVNAVAIGSASSATANNSLAIGTGARASGMNAVAIGTNSVANQPNVFAVGSVGGERKVVNVANGDVSPGSTDAITGDQLSAVYKALNAITRAGGAKGVKDVVDPLAAIEGRSGNNVASLNGGDPESETAAAIGVFSVASGRNAIAVGLRNVAGSDYSVAFGRMAQTGVDHPYSVAVGSEVVTNAPRAVALGTRVQANGEHAVAVGSNETWAIARSAIAMGEGVKVHGDHSIAIGRRARVAANASDALALGAEASVAAGAMGSVALGHGAVADRGNAISIGGGSIGTRQIIHVAKGTEPDDVVTVAQLKEAVAAMMAEIQLLRSQLGARPPAQ</sequence>
<feature type="domain" description="Trimeric autotransporter adhesin YadA-like stalk" evidence="2">
    <location>
        <begin position="1113"/>
        <end position="1149"/>
    </location>
</feature>
<dbReference type="InterPro" id="IPR008635">
    <property type="entry name" value="Coiled_stalk_dom"/>
</dbReference>
<feature type="domain" description="Trimeric autotransporter adhesin YadA-like head" evidence="1">
    <location>
        <begin position="1701"/>
        <end position="1723"/>
    </location>
</feature>
<feature type="domain" description="Trimeric autotransporter adhesin YadA-like head" evidence="1">
    <location>
        <begin position="326"/>
        <end position="348"/>
    </location>
</feature>
<evidence type="ECO:0000313" key="3">
    <source>
        <dbReference type="EMBL" id="MFK2853784.1"/>
    </source>
</evidence>
<feature type="domain" description="Trimeric autotransporter adhesin YadA-like stalk" evidence="2">
    <location>
        <begin position="997"/>
        <end position="1039"/>
    </location>
</feature>
<accession>A0ABW8IG76</accession>
<evidence type="ECO:0000259" key="1">
    <source>
        <dbReference type="Pfam" id="PF05658"/>
    </source>
</evidence>
<feature type="domain" description="Trimeric autotransporter adhesin YadA-like stalk" evidence="2">
    <location>
        <begin position="906"/>
        <end position="939"/>
    </location>
</feature>
<feature type="domain" description="Trimeric autotransporter adhesin YadA-like head" evidence="1">
    <location>
        <begin position="786"/>
        <end position="808"/>
    </location>
</feature>
<feature type="domain" description="Trimeric autotransporter adhesin YadA-like stalk" evidence="2">
    <location>
        <begin position="1497"/>
        <end position="1532"/>
    </location>
</feature>
<feature type="domain" description="Trimeric autotransporter adhesin YadA-like head" evidence="1">
    <location>
        <begin position="1626"/>
        <end position="1647"/>
    </location>
</feature>
<reference evidence="3 4" key="1">
    <citation type="submission" date="2020-10" db="EMBL/GenBank/DDBJ databases">
        <title>Phylogeny of dyella-like bacteria.</title>
        <authorList>
            <person name="Fu J."/>
        </authorList>
    </citation>
    <scope>NUCLEOTIDE SEQUENCE [LARGE SCALE GENOMIC DNA]</scope>
    <source>
        <strain evidence="3 4">DHG40</strain>
    </source>
</reference>
<comment type="caution">
    <text evidence="3">The sequence shown here is derived from an EMBL/GenBank/DDBJ whole genome shotgun (WGS) entry which is preliminary data.</text>
</comment>
<feature type="domain" description="Trimeric autotransporter adhesin YadA-like stalk" evidence="2">
    <location>
        <begin position="500"/>
        <end position="536"/>
    </location>
</feature>
<dbReference type="Gene3D" id="1.20.5.170">
    <property type="match status" value="5"/>
</dbReference>
<evidence type="ECO:0000259" key="2">
    <source>
        <dbReference type="Pfam" id="PF05662"/>
    </source>
</evidence>
<feature type="domain" description="Trimeric autotransporter adhesin YadA-like stalk" evidence="2">
    <location>
        <begin position="56"/>
        <end position="85"/>
    </location>
</feature>
<feature type="domain" description="Trimeric autotransporter adhesin YadA-like stalk" evidence="2">
    <location>
        <begin position="677"/>
        <end position="718"/>
    </location>
</feature>
<feature type="domain" description="Trimeric autotransporter adhesin YadA-like head" evidence="1">
    <location>
        <begin position="614"/>
        <end position="629"/>
    </location>
</feature>
<keyword evidence="4" id="KW-1185">Reference proteome</keyword>
<dbReference type="Pfam" id="PF05658">
    <property type="entry name" value="YadA_head"/>
    <property type="match status" value="14"/>
</dbReference>
<dbReference type="InterPro" id="IPR008640">
    <property type="entry name" value="Adhesin_Head_dom"/>
</dbReference>
<feature type="domain" description="Trimeric autotransporter adhesin YadA-like stalk" evidence="2">
    <location>
        <begin position="572"/>
        <end position="606"/>
    </location>
</feature>
<gene>
    <name evidence="3" type="ORF">ISP18_04195</name>
</gene>
<protein>
    <submittedName>
        <fullName evidence="3">Uncharacterized protein</fullName>
    </submittedName>
</protein>
<feature type="domain" description="Trimeric autotransporter adhesin YadA-like head" evidence="1">
    <location>
        <begin position="862"/>
        <end position="885"/>
    </location>
</feature>
<dbReference type="SUPFAM" id="SSF101967">
    <property type="entry name" value="Adhesin YadA, collagen-binding domain"/>
    <property type="match status" value="9"/>
</dbReference>
<feature type="domain" description="Trimeric autotransporter adhesin YadA-like head" evidence="1">
    <location>
        <begin position="827"/>
        <end position="855"/>
    </location>
</feature>
<dbReference type="Gene3D" id="2.60.40.4050">
    <property type="match status" value="1"/>
</dbReference>
<proteinExistence type="predicted"/>
<dbReference type="Pfam" id="PF05662">
    <property type="entry name" value="YadA_stalk"/>
    <property type="match status" value="15"/>
</dbReference>
<feature type="domain" description="Trimeric autotransporter adhesin YadA-like stalk" evidence="2">
    <location>
        <begin position="1728"/>
        <end position="1761"/>
    </location>
</feature>
<evidence type="ECO:0000313" key="4">
    <source>
        <dbReference type="Proteomes" id="UP001620409"/>
    </source>
</evidence>
<feature type="domain" description="Trimeric autotransporter adhesin YadA-like head" evidence="1">
    <location>
        <begin position="1439"/>
        <end position="1465"/>
    </location>
</feature>
<feature type="domain" description="Trimeric autotransporter adhesin YadA-like stalk" evidence="2">
    <location>
        <begin position="370"/>
        <end position="398"/>
    </location>
</feature>
<name>A0ABW8IG76_9GAMM</name>
<feature type="domain" description="Trimeric autotransporter adhesin YadA-like stalk" evidence="2">
    <location>
        <begin position="191"/>
        <end position="222"/>
    </location>
</feature>
<feature type="domain" description="Trimeric autotransporter adhesin YadA-like head" evidence="1">
    <location>
        <begin position="1569"/>
        <end position="1587"/>
    </location>
</feature>
<dbReference type="EMBL" id="JADIKI010000021">
    <property type="protein sequence ID" value="MFK2853784.1"/>
    <property type="molecule type" value="Genomic_DNA"/>
</dbReference>
<dbReference type="Gene3D" id="2.150.10.10">
    <property type="entry name" value="Serralysin-like metalloprotease, C-terminal"/>
    <property type="match status" value="8"/>
</dbReference>
<feature type="domain" description="Trimeric autotransporter adhesin YadA-like stalk" evidence="2">
    <location>
        <begin position="1388"/>
        <end position="1408"/>
    </location>
</feature>